<reference evidence="7 8" key="1">
    <citation type="submission" date="2022-05" db="EMBL/GenBank/DDBJ databases">
        <authorList>
            <consortium name="Genoscope - CEA"/>
            <person name="William W."/>
        </authorList>
    </citation>
    <scope>NUCLEOTIDE SEQUENCE [LARGE SCALE GENOMIC DNA]</scope>
</reference>
<feature type="domain" description="Fe2OG dioxygenase" evidence="6">
    <location>
        <begin position="161"/>
        <end position="287"/>
    </location>
</feature>
<comment type="caution">
    <text evidence="7">The sequence shown here is derived from an EMBL/GenBank/DDBJ whole genome shotgun (WGS) entry which is preliminary data.</text>
</comment>
<dbReference type="InterPro" id="IPR037151">
    <property type="entry name" value="AlkB-like_sf"/>
</dbReference>
<dbReference type="Gene3D" id="2.60.120.590">
    <property type="entry name" value="Alpha-ketoglutarate-dependent dioxygenase AlkB-like"/>
    <property type="match status" value="1"/>
</dbReference>
<keyword evidence="4" id="KW-0539">Nucleus</keyword>
<dbReference type="EMBL" id="CALNXI010000746">
    <property type="protein sequence ID" value="CAH3043312.1"/>
    <property type="molecule type" value="Genomic_DNA"/>
</dbReference>
<evidence type="ECO:0000259" key="6">
    <source>
        <dbReference type="PROSITE" id="PS51471"/>
    </source>
</evidence>
<dbReference type="InterPro" id="IPR005123">
    <property type="entry name" value="Oxoglu/Fe-dep_dioxygenase_dom"/>
</dbReference>
<feature type="non-terminal residue" evidence="7">
    <location>
        <position position="575"/>
    </location>
</feature>
<dbReference type="SUPFAM" id="SSF51197">
    <property type="entry name" value="Clavaminate synthase-like"/>
    <property type="match status" value="1"/>
</dbReference>
<dbReference type="InterPro" id="IPR041384">
    <property type="entry name" value="DNTTIP1_dimer"/>
</dbReference>
<feature type="region of interest" description="Disordered" evidence="5">
    <location>
        <begin position="419"/>
        <end position="456"/>
    </location>
</feature>
<keyword evidence="3" id="KW-0238">DNA-binding</keyword>
<evidence type="ECO:0000256" key="4">
    <source>
        <dbReference type="ARBA" id="ARBA00023242"/>
    </source>
</evidence>
<feature type="compositionally biased region" description="Basic and acidic residues" evidence="5">
    <location>
        <begin position="293"/>
        <end position="310"/>
    </location>
</feature>
<name>A0ABN8N5F5_9CNID</name>
<dbReference type="InterPro" id="IPR026064">
    <property type="entry name" value="TdIF1"/>
</dbReference>
<evidence type="ECO:0000256" key="1">
    <source>
        <dbReference type="ARBA" id="ARBA00001954"/>
    </source>
</evidence>
<gene>
    <name evidence="7" type="ORF">PEVE_00040600</name>
</gene>
<dbReference type="Proteomes" id="UP001159427">
    <property type="component" value="Unassembled WGS sequence"/>
</dbReference>
<dbReference type="Pfam" id="PF21229">
    <property type="entry name" value="TdIF1_2nd"/>
    <property type="match status" value="1"/>
</dbReference>
<organism evidence="7 8">
    <name type="scientific">Porites evermanni</name>
    <dbReference type="NCBI Taxonomy" id="104178"/>
    <lineage>
        <taxon>Eukaryota</taxon>
        <taxon>Metazoa</taxon>
        <taxon>Cnidaria</taxon>
        <taxon>Anthozoa</taxon>
        <taxon>Hexacorallia</taxon>
        <taxon>Scleractinia</taxon>
        <taxon>Fungiina</taxon>
        <taxon>Poritidae</taxon>
        <taxon>Porites</taxon>
    </lineage>
</organism>
<dbReference type="PANTHER" id="PTHR23399">
    <property type="entry name" value="DEOXYNUCLEOTIDYLTRANSFERASE TERMINAL-INTERACTING PROTEIN 1"/>
    <property type="match status" value="1"/>
</dbReference>
<dbReference type="Pfam" id="PF13532">
    <property type="entry name" value="2OG-FeII_Oxy_2"/>
    <property type="match status" value="1"/>
</dbReference>
<evidence type="ECO:0000256" key="2">
    <source>
        <dbReference type="ARBA" id="ARBA00004123"/>
    </source>
</evidence>
<dbReference type="PROSITE" id="PS51471">
    <property type="entry name" value="FE2OG_OXY"/>
    <property type="match status" value="1"/>
</dbReference>
<sequence>MIDSYFTVARSKGAKRKQDEEDSKCNQNHKVALMDGTCDVASGSNQTSVNSKLSFLQMNRKQSLHWKRITAENLNLDYIQLFSKSEADALFQEAEKLIKYNADSKVFVYGKWHKIPRKQTAYGDAGLNYTFSGTTVPAQPWDNAPFLKDISDLISSLTNHKFNFVLVNRYNDGSDHMGEHRDDEVDLVSKSAIASVSLGQHRDFVFRHKDARGKDAKRKIDPVKLELSHGSLLMMNHPTNVYWFHSLPVRKKAITTMAEAPGGYSLREVEMNTDDRYGFKREYRKQKLNFRDMEVGTEDNKESKRGKTSEEQNNPFNMTAKNFPKRRYWLTLLLFPIHRGSTVSANKALELVRAALQPSLNAEIESVLKSYQEMFRMAARNIKDNTSEPVSEEQIKAVLRRSLDEAKVLFRMDNKIHPDSRMRYERGGSPAVVKKKRSRPDPDKESDESSPAKSNKLESRVITFDWKPDELNENTEFVMGVKANKALGMAATRGKIYYRHPELFKYSGDSDDKLWLYEQNELPITGGKAFLMIADDIRKLANHEDYRNVVGLNLEEIKGFKVPPKMLEKIRNHMR</sequence>
<proteinExistence type="predicted"/>
<evidence type="ECO:0000256" key="5">
    <source>
        <dbReference type="SAM" id="MobiDB-lite"/>
    </source>
</evidence>
<feature type="region of interest" description="Disordered" evidence="5">
    <location>
        <begin position="293"/>
        <end position="318"/>
    </location>
</feature>
<dbReference type="PANTHER" id="PTHR23399:SF2">
    <property type="entry name" value="DEOXYNUCLEOTIDYLTRANSFERASE TERMINAL-INTERACTING PROTEIN 1"/>
    <property type="match status" value="1"/>
</dbReference>
<dbReference type="Pfam" id="PF18192">
    <property type="entry name" value="DNTTIP1_dimer"/>
    <property type="match status" value="1"/>
</dbReference>
<evidence type="ECO:0000313" key="7">
    <source>
        <dbReference type="EMBL" id="CAH3043312.1"/>
    </source>
</evidence>
<evidence type="ECO:0000256" key="3">
    <source>
        <dbReference type="ARBA" id="ARBA00023125"/>
    </source>
</evidence>
<protein>
    <recommendedName>
        <fullName evidence="6">Fe2OG dioxygenase domain-containing protein</fullName>
    </recommendedName>
</protein>
<comment type="subcellular location">
    <subcellularLocation>
        <location evidence="2">Nucleus</location>
    </subcellularLocation>
</comment>
<accession>A0ABN8N5F5</accession>
<dbReference type="InterPro" id="IPR049121">
    <property type="entry name" value="TdIF1_C"/>
</dbReference>
<evidence type="ECO:0000313" key="8">
    <source>
        <dbReference type="Proteomes" id="UP001159427"/>
    </source>
</evidence>
<comment type="cofactor">
    <cofactor evidence="1">
        <name>Fe(2+)</name>
        <dbReference type="ChEBI" id="CHEBI:29033"/>
    </cofactor>
</comment>
<keyword evidence="8" id="KW-1185">Reference proteome</keyword>
<dbReference type="InterPro" id="IPR027450">
    <property type="entry name" value="AlkB-like"/>
</dbReference>